<sequence>MDAEEVERKVNHAIAEVRKALDRARTEPKVAGEVHHEYEDKYCLAEGVVSVAAASWLQCLETLGLDETRLRLLCEVARAGRHALTMRCNVSEKCTFKKKVEREIPSTTKHVTTTAGFLKTESKIVTTVTEWFWDVELTFQILVFAGAEPELDTDAAAAAAASSGLPAPVLILSRTSTIELVTQNDCAPASTAMRYPAIDVDVTWLFARPTAEGLQVTFRIDRTKDECRTPRRCPEVEAVLRFGQELNGWCESVRRTVFNRRVQIAQAYSHRNAEGDAKPPLDYAQLWQQLPHAVMPVLTPEADTAPAGSEKEDEITAEGAPVPGTVVGGVELGDRRTAVVASLNAFGTRPRSLGAADLDALVKEERRALSERLAALAESFPADVSTEAVSRVEARLIALTHHMAVTAQELETALNYIESLLRRQLVAAVGKEVTAADFTKYMAFHFKKVYRPEAAPQPFCFAVRLPDHSSEGVVAIEAAGALGGSEQIATFRRHMSAPAPPMTFALDAATTVTFGGERYLHAYIGHRFGAYSEQQSLTLSVRARQFSCFMLLIGRLGPNNTFQPQHAMIVRNKDELTIPLMLETLPSAAEFRDAIASLSPEQQRFCKAYRSMQLEGTVFGLLVLQLKPQLERLLRLPPDALVKETALTETLLELFIDYQIPSDLLSFDGDLHASAAEKLTAVKAHVAAIKATIDEAKRAEVDAERQAFEYAHPSAFVDQEEVGQPERAEEDTSVYGGFASVYGGFAGSAAPEPPRVMKKKSMMASKRGVPGGPSMRGSPMLMAAMSMRKPAPMPREQLREQCEAMDTMVASSCADMSLSTMAAERQVGPVWQKRAQKALLATPTTSSLGEAEQKSQKDAAFDLLDGLSRSGTLPIDCATLHVVLCTTHCFDDSLIDTVVVRNANPIEKLERSSLIIGETILGKPAQQLLRAEEVDRVAKFSAPMLLE</sequence>
<feature type="region of interest" description="Disordered" evidence="1">
    <location>
        <begin position="302"/>
        <end position="322"/>
    </location>
</feature>
<evidence type="ECO:0000256" key="1">
    <source>
        <dbReference type="SAM" id="MobiDB-lite"/>
    </source>
</evidence>
<comment type="caution">
    <text evidence="2">The sequence shown here is derived from an EMBL/GenBank/DDBJ whole genome shotgun (WGS) entry which is preliminary data.</text>
</comment>
<protein>
    <submittedName>
        <fullName evidence="2">Uncharacterized protein</fullName>
    </submittedName>
</protein>
<dbReference type="AlphaFoldDB" id="A0A0M0K2C2"/>
<gene>
    <name evidence="2" type="ORF">Ctob_013122</name>
</gene>
<accession>A0A0M0K2C2</accession>
<organism evidence="2 3">
    <name type="scientific">Chrysochromulina tobinii</name>
    <dbReference type="NCBI Taxonomy" id="1460289"/>
    <lineage>
        <taxon>Eukaryota</taxon>
        <taxon>Haptista</taxon>
        <taxon>Haptophyta</taxon>
        <taxon>Prymnesiophyceae</taxon>
        <taxon>Prymnesiales</taxon>
        <taxon>Chrysochromulinaceae</taxon>
        <taxon>Chrysochromulina</taxon>
    </lineage>
</organism>
<dbReference type="OrthoDB" id="422042at2759"/>
<dbReference type="EMBL" id="JWZX01001642">
    <property type="protein sequence ID" value="KOO32949.1"/>
    <property type="molecule type" value="Genomic_DNA"/>
</dbReference>
<name>A0A0M0K2C2_9EUKA</name>
<reference evidence="3" key="1">
    <citation type="journal article" date="2015" name="PLoS Genet.">
        <title>Genome Sequence and Transcriptome Analyses of Chrysochromulina tobin: Metabolic Tools for Enhanced Algal Fitness in the Prominent Order Prymnesiales (Haptophyceae).</title>
        <authorList>
            <person name="Hovde B.T."/>
            <person name="Deodato C.R."/>
            <person name="Hunsperger H.M."/>
            <person name="Ryken S.A."/>
            <person name="Yost W."/>
            <person name="Jha R.K."/>
            <person name="Patterson J."/>
            <person name="Monnat R.J. Jr."/>
            <person name="Barlow S.B."/>
            <person name="Starkenburg S.R."/>
            <person name="Cattolico R.A."/>
        </authorList>
    </citation>
    <scope>NUCLEOTIDE SEQUENCE</scope>
    <source>
        <strain evidence="3">CCMP291</strain>
    </source>
</reference>
<proteinExistence type="predicted"/>
<keyword evidence="3" id="KW-1185">Reference proteome</keyword>
<dbReference type="Proteomes" id="UP000037460">
    <property type="component" value="Unassembled WGS sequence"/>
</dbReference>
<evidence type="ECO:0000313" key="3">
    <source>
        <dbReference type="Proteomes" id="UP000037460"/>
    </source>
</evidence>
<evidence type="ECO:0000313" key="2">
    <source>
        <dbReference type="EMBL" id="KOO32949.1"/>
    </source>
</evidence>